<reference evidence="2" key="1">
    <citation type="submission" date="2020-05" db="EMBL/GenBank/DDBJ databases">
        <authorList>
            <person name="Chiriac C."/>
            <person name="Salcher M."/>
            <person name="Ghai R."/>
            <person name="Kavagutti S V."/>
        </authorList>
    </citation>
    <scope>NUCLEOTIDE SEQUENCE</scope>
</reference>
<proteinExistence type="predicted"/>
<gene>
    <name evidence="2" type="ORF">UFOVP361_85</name>
</gene>
<protein>
    <submittedName>
        <fullName evidence="2">Uncharacterized protein</fullName>
    </submittedName>
</protein>
<organism evidence="2">
    <name type="scientific">uncultured Caudovirales phage</name>
    <dbReference type="NCBI Taxonomy" id="2100421"/>
    <lineage>
        <taxon>Viruses</taxon>
        <taxon>Duplodnaviria</taxon>
        <taxon>Heunggongvirae</taxon>
        <taxon>Uroviricota</taxon>
        <taxon>Caudoviricetes</taxon>
        <taxon>Peduoviridae</taxon>
        <taxon>Maltschvirus</taxon>
        <taxon>Maltschvirus maltsch</taxon>
    </lineage>
</organism>
<evidence type="ECO:0000256" key="1">
    <source>
        <dbReference type="SAM" id="MobiDB-lite"/>
    </source>
</evidence>
<dbReference type="EMBL" id="LR798301">
    <property type="protein sequence ID" value="CAB5222285.1"/>
    <property type="molecule type" value="Genomic_DNA"/>
</dbReference>
<accession>A0A6J7WZF2</accession>
<evidence type="ECO:0000313" key="2">
    <source>
        <dbReference type="EMBL" id="CAB5222285.1"/>
    </source>
</evidence>
<name>A0A6J7WZF2_9CAUD</name>
<feature type="region of interest" description="Disordered" evidence="1">
    <location>
        <begin position="1"/>
        <end position="21"/>
    </location>
</feature>
<sequence>MANGEDTRNHPNRKVGRSELPRLSARLSDFLNETMAEIGESHDEPAEEFAMATSMPSIVNHPFGEYFSENDAAEALSTYRSQRNAGKLDKEDIALYGNDINEAVRNR</sequence>